<reference evidence="2" key="1">
    <citation type="journal article" date="2015" name="Nature">
        <title>Complex archaea that bridge the gap between prokaryotes and eukaryotes.</title>
        <authorList>
            <person name="Spang A."/>
            <person name="Saw J.H."/>
            <person name="Jorgensen S.L."/>
            <person name="Zaremba-Niedzwiedzka K."/>
            <person name="Martijn J."/>
            <person name="Lind A.E."/>
            <person name="van Eijk R."/>
            <person name="Schleper C."/>
            <person name="Guy L."/>
            <person name="Ettema T.J."/>
        </authorList>
    </citation>
    <scope>NUCLEOTIDE SEQUENCE</scope>
</reference>
<dbReference type="AlphaFoldDB" id="A0A0F9CWE3"/>
<name>A0A0F9CWE3_9ZZZZ</name>
<organism evidence="2">
    <name type="scientific">marine sediment metagenome</name>
    <dbReference type="NCBI Taxonomy" id="412755"/>
    <lineage>
        <taxon>unclassified sequences</taxon>
        <taxon>metagenomes</taxon>
        <taxon>ecological metagenomes</taxon>
    </lineage>
</organism>
<protein>
    <recommendedName>
        <fullName evidence="1">HNH nuclease domain-containing protein</fullName>
    </recommendedName>
</protein>
<dbReference type="InterPro" id="IPR003615">
    <property type="entry name" value="HNH_nuc"/>
</dbReference>
<feature type="domain" description="HNH nuclease" evidence="1">
    <location>
        <begin position="42"/>
        <end position="84"/>
    </location>
</feature>
<dbReference type="EMBL" id="LAZR01031458">
    <property type="protein sequence ID" value="KKL53693.1"/>
    <property type="molecule type" value="Genomic_DNA"/>
</dbReference>
<comment type="caution">
    <text evidence="2">The sequence shown here is derived from an EMBL/GenBank/DDBJ whole genome shotgun (WGS) entry which is preliminary data.</text>
</comment>
<accession>A0A0F9CWE3</accession>
<evidence type="ECO:0000259" key="1">
    <source>
        <dbReference type="Pfam" id="PF13392"/>
    </source>
</evidence>
<gene>
    <name evidence="2" type="ORF">LCGC14_2272870</name>
</gene>
<evidence type="ECO:0000313" key="2">
    <source>
        <dbReference type="EMBL" id="KKL53693.1"/>
    </source>
</evidence>
<dbReference type="Gene3D" id="3.90.75.20">
    <property type="match status" value="1"/>
</dbReference>
<dbReference type="InterPro" id="IPR044925">
    <property type="entry name" value="His-Me_finger_sf"/>
</dbReference>
<dbReference type="SUPFAM" id="SSF54060">
    <property type="entry name" value="His-Me finger endonucleases"/>
    <property type="match status" value="1"/>
</dbReference>
<sequence length="190" mass="22797">MERNSKGQFMKDINGNTYEGFRVWCDKKYYPRICIDAKSIKLHVYIWEKANGQKPKNHELHHKDFNKKNYSLNNLELLTLSDHRKVHAGWVRGNGKWILKPCHDCKKLLPLSEFYKRKGLTPSSYCIPCNGIRDKKKLIENPEYREKKRLYVKKYYYENRAEMLRKQREKYANRRALVLGGCPIKVKEEK</sequence>
<proteinExistence type="predicted"/>
<dbReference type="Pfam" id="PF13392">
    <property type="entry name" value="HNH_3"/>
    <property type="match status" value="1"/>
</dbReference>